<gene>
    <name evidence="15" type="ORF">DESUT3_15900</name>
</gene>
<evidence type="ECO:0000256" key="7">
    <source>
        <dbReference type="ARBA" id="ARBA00022982"/>
    </source>
</evidence>
<feature type="transmembrane region" description="Helical" evidence="13">
    <location>
        <begin position="169"/>
        <end position="193"/>
    </location>
</feature>
<dbReference type="NCBIfam" id="TIGR00351">
    <property type="entry name" value="narI"/>
    <property type="match status" value="1"/>
</dbReference>
<organism evidence="15 16">
    <name type="scientific">Desulfuromonas versatilis</name>
    <dbReference type="NCBI Taxonomy" id="2802975"/>
    <lineage>
        <taxon>Bacteria</taxon>
        <taxon>Pseudomonadati</taxon>
        <taxon>Thermodesulfobacteriota</taxon>
        <taxon>Desulfuromonadia</taxon>
        <taxon>Desulfuromonadales</taxon>
        <taxon>Desulfuromonadaceae</taxon>
        <taxon>Desulfuromonas</taxon>
    </lineage>
</organism>
<evidence type="ECO:0000256" key="8">
    <source>
        <dbReference type="ARBA" id="ARBA00022989"/>
    </source>
</evidence>
<dbReference type="RefSeq" id="WP_221251984.1">
    <property type="nucleotide sequence ID" value="NZ_AP024355.1"/>
</dbReference>
<evidence type="ECO:0000313" key="15">
    <source>
        <dbReference type="EMBL" id="BCR04521.1"/>
    </source>
</evidence>
<keyword evidence="12 13" id="KW-0472">Membrane</keyword>
<feature type="transmembrane region" description="Helical" evidence="13">
    <location>
        <begin position="118"/>
        <end position="142"/>
    </location>
</feature>
<evidence type="ECO:0000256" key="3">
    <source>
        <dbReference type="ARBA" id="ARBA00022475"/>
    </source>
</evidence>
<evidence type="ECO:0000256" key="11">
    <source>
        <dbReference type="ARBA" id="ARBA00023063"/>
    </source>
</evidence>
<feature type="domain" description="NarG-like" evidence="14">
    <location>
        <begin position="4"/>
        <end position="218"/>
    </location>
</feature>
<evidence type="ECO:0000256" key="4">
    <source>
        <dbReference type="ARBA" id="ARBA00022617"/>
    </source>
</evidence>
<reference evidence="15 16" key="2">
    <citation type="journal article" date="2021" name="Int. J. Syst. Evol. Microbiol.">
        <title>Isolation and Polyphasic Characterization of Desulfuromonas versatilis sp. Nov., an Electrogenic Bacteria Capable of Versatile Metabolism Isolated from a Graphene Oxide-Reducing Enrichment Culture.</title>
        <authorList>
            <person name="Xie L."/>
            <person name="Yoshida N."/>
            <person name="Ishii S."/>
            <person name="Meng L."/>
        </authorList>
    </citation>
    <scope>NUCLEOTIDE SEQUENCE [LARGE SCALE GENOMIC DNA]</scope>
    <source>
        <strain evidence="15 16">NIT-T3</strain>
    </source>
</reference>
<keyword evidence="6" id="KW-0479">Metal-binding</keyword>
<keyword evidence="16" id="KW-1185">Reference proteome</keyword>
<dbReference type="InterPro" id="IPR036197">
    <property type="entry name" value="NarG-like_sf"/>
</dbReference>
<evidence type="ECO:0000313" key="16">
    <source>
        <dbReference type="Proteomes" id="UP001319827"/>
    </source>
</evidence>
<evidence type="ECO:0000259" key="14">
    <source>
        <dbReference type="Pfam" id="PF02665"/>
    </source>
</evidence>
<dbReference type="InterPro" id="IPR051936">
    <property type="entry name" value="Heme-iron_electron_transfer"/>
</dbReference>
<feature type="transmembrane region" description="Helical" evidence="13">
    <location>
        <begin position="45"/>
        <end position="70"/>
    </location>
</feature>
<dbReference type="PANTHER" id="PTHR30598:SF3">
    <property type="entry name" value="RESPIRATORY NITRATE REDUCTASE 1 GAMMA CHAIN"/>
    <property type="match status" value="1"/>
</dbReference>
<name>A0ABM8HVF7_9BACT</name>
<comment type="subcellular location">
    <subcellularLocation>
        <location evidence="1">Cell membrane</location>
        <topology evidence="1">Multi-pass membrane protein</topology>
    </subcellularLocation>
</comment>
<keyword evidence="11" id="KW-0534">Nitrate assimilation</keyword>
<keyword evidence="10" id="KW-0408">Iron</keyword>
<keyword evidence="9" id="KW-0560">Oxidoreductase</keyword>
<reference evidence="15 16" key="1">
    <citation type="journal article" date="2016" name="C (Basel)">
        <title>Selective Growth of and Electricity Production by Marine Exoelectrogenic Bacteria in Self-Aggregated Hydrogel of Microbially Reduced Graphene Oxide.</title>
        <authorList>
            <person name="Yoshida N."/>
            <person name="Goto Y."/>
            <person name="Miyata Y."/>
        </authorList>
    </citation>
    <scope>NUCLEOTIDE SEQUENCE [LARGE SCALE GENOMIC DNA]</scope>
    <source>
        <strain evidence="15 16">NIT-T3</strain>
    </source>
</reference>
<keyword evidence="3" id="KW-1003">Cell membrane</keyword>
<accession>A0ABM8HVF7</accession>
<dbReference type="Proteomes" id="UP001319827">
    <property type="component" value="Chromosome"/>
</dbReference>
<evidence type="ECO:0000256" key="10">
    <source>
        <dbReference type="ARBA" id="ARBA00023004"/>
    </source>
</evidence>
<dbReference type="Gene3D" id="1.20.950.20">
    <property type="entry name" value="Transmembrane di-heme cytochromes, Chain C"/>
    <property type="match status" value="1"/>
</dbReference>
<dbReference type="Pfam" id="PF02665">
    <property type="entry name" value="Nitrate_red_gam"/>
    <property type="match status" value="1"/>
</dbReference>
<keyword evidence="8 13" id="KW-1133">Transmembrane helix</keyword>
<protein>
    <submittedName>
        <fullName evidence="15">Nitrate reductase subunit gamma</fullName>
    </submittedName>
</protein>
<sequence>MIDLILFGIFPYVAIALAVAVGLYRYLVDRYSWSSQSSQFLESRALFWGSVPWHYAILVILLAHFLAFLFPAGWGALLGRPLRLYLLEVTGMALGLSTLIAVLLLIVRRAANPRVARVTSVVDWLVLASLALQVATGVYIAFTLRWGSVWYLHTAAPWLWSLVKLDPQVQYLAALPLVVKLHAVNAFALIALFPFSRLVHVVSVPLGYLARPYQVVVWNLRRPGTEPK</sequence>
<proteinExistence type="predicted"/>
<dbReference type="PANTHER" id="PTHR30598">
    <property type="entry name" value="NITRATE REDUCTASE PRIVATE CHAPERONE, REDOX ENZYME MATURATION PROTEIN REMP FAMILY"/>
    <property type="match status" value="1"/>
</dbReference>
<keyword evidence="2" id="KW-0813">Transport</keyword>
<evidence type="ECO:0000256" key="5">
    <source>
        <dbReference type="ARBA" id="ARBA00022692"/>
    </source>
</evidence>
<dbReference type="InterPro" id="IPR003816">
    <property type="entry name" value="Nitrate_red_gam"/>
</dbReference>
<evidence type="ECO:0000256" key="13">
    <source>
        <dbReference type="SAM" id="Phobius"/>
    </source>
</evidence>
<evidence type="ECO:0000256" key="6">
    <source>
        <dbReference type="ARBA" id="ARBA00022723"/>
    </source>
</evidence>
<keyword evidence="5 13" id="KW-0812">Transmembrane</keyword>
<dbReference type="SUPFAM" id="SSF103501">
    <property type="entry name" value="Respiratory nitrate reductase 1 gamma chain"/>
    <property type="match status" value="1"/>
</dbReference>
<evidence type="ECO:0000256" key="12">
    <source>
        <dbReference type="ARBA" id="ARBA00023136"/>
    </source>
</evidence>
<evidence type="ECO:0000256" key="9">
    <source>
        <dbReference type="ARBA" id="ARBA00023002"/>
    </source>
</evidence>
<feature type="transmembrane region" description="Helical" evidence="13">
    <location>
        <begin position="6"/>
        <end position="24"/>
    </location>
</feature>
<dbReference type="InterPro" id="IPR023234">
    <property type="entry name" value="NarG-like_domain"/>
</dbReference>
<evidence type="ECO:0000256" key="1">
    <source>
        <dbReference type="ARBA" id="ARBA00004651"/>
    </source>
</evidence>
<dbReference type="EMBL" id="AP024355">
    <property type="protein sequence ID" value="BCR04521.1"/>
    <property type="molecule type" value="Genomic_DNA"/>
</dbReference>
<keyword evidence="7" id="KW-0249">Electron transport</keyword>
<keyword evidence="4" id="KW-0349">Heme</keyword>
<feature type="transmembrane region" description="Helical" evidence="13">
    <location>
        <begin position="82"/>
        <end position="106"/>
    </location>
</feature>
<evidence type="ECO:0000256" key="2">
    <source>
        <dbReference type="ARBA" id="ARBA00022448"/>
    </source>
</evidence>